<dbReference type="AlphaFoldDB" id="A0A1G7W5Z9"/>
<dbReference type="Proteomes" id="UP000198967">
    <property type="component" value="Unassembled WGS sequence"/>
</dbReference>
<protein>
    <submittedName>
        <fullName evidence="2">Hemerythrin HHE cation binding domain-containing protein</fullName>
    </submittedName>
</protein>
<dbReference type="CDD" id="cd12108">
    <property type="entry name" value="Hr-like"/>
    <property type="match status" value="1"/>
</dbReference>
<accession>A0A1G7W5Z9</accession>
<feature type="domain" description="Hemerythrin-like" evidence="1">
    <location>
        <begin position="14"/>
        <end position="149"/>
    </location>
</feature>
<organism evidence="2 3">
    <name type="scientific">Pseudonocardia oroxyli</name>
    <dbReference type="NCBI Taxonomy" id="366584"/>
    <lineage>
        <taxon>Bacteria</taxon>
        <taxon>Bacillati</taxon>
        <taxon>Actinomycetota</taxon>
        <taxon>Actinomycetes</taxon>
        <taxon>Pseudonocardiales</taxon>
        <taxon>Pseudonocardiaceae</taxon>
        <taxon>Pseudonocardia</taxon>
    </lineage>
</organism>
<sequence>MSCPTTTPNLLGLRVLHRTMRADLHRLTALVERLADLRAAIGTKRAKALDAWIRGLCAEIHHHHLAEDEIAWPVIERHAGAAADLTGLSDDHAALGPLLADVRKASTALVRGPSAELPAQAGALAGRLARLRDTLDEHIADEEREIFPIIERYVPAAEWDAVTRGVARMAGGPGPAFQVPRILDVATPEELAALRAEAGPLLPIMAAALRPGHRRRERLVFG</sequence>
<evidence type="ECO:0000259" key="1">
    <source>
        <dbReference type="Pfam" id="PF01814"/>
    </source>
</evidence>
<proteinExistence type="predicted"/>
<gene>
    <name evidence="2" type="ORF">SAMN05216377_11413</name>
</gene>
<dbReference type="Pfam" id="PF01814">
    <property type="entry name" value="Hemerythrin"/>
    <property type="match status" value="1"/>
</dbReference>
<dbReference type="InterPro" id="IPR012312">
    <property type="entry name" value="Hemerythrin-like"/>
</dbReference>
<name>A0A1G7W5Z9_PSEOR</name>
<evidence type="ECO:0000313" key="2">
    <source>
        <dbReference type="EMBL" id="SDG67199.1"/>
    </source>
</evidence>
<reference evidence="2 3" key="1">
    <citation type="submission" date="2016-10" db="EMBL/GenBank/DDBJ databases">
        <authorList>
            <person name="de Groot N.N."/>
        </authorList>
    </citation>
    <scope>NUCLEOTIDE SEQUENCE [LARGE SCALE GENOMIC DNA]</scope>
    <source>
        <strain evidence="2 3">CGMCC 4.3143</strain>
    </source>
</reference>
<dbReference type="STRING" id="366584.SAMN05216377_11413"/>
<dbReference type="RefSeq" id="WP_176921443.1">
    <property type="nucleotide sequence ID" value="NZ_FNBE01000014.1"/>
</dbReference>
<evidence type="ECO:0000313" key="3">
    <source>
        <dbReference type="Proteomes" id="UP000198967"/>
    </source>
</evidence>
<keyword evidence="3" id="KW-1185">Reference proteome</keyword>
<dbReference type="Gene3D" id="1.20.120.520">
    <property type="entry name" value="nmb1532 protein domain like"/>
    <property type="match status" value="1"/>
</dbReference>
<dbReference type="EMBL" id="FNBE01000014">
    <property type="protein sequence ID" value="SDG67199.1"/>
    <property type="molecule type" value="Genomic_DNA"/>
</dbReference>